<comment type="caution">
    <text evidence="1">The sequence shown here is derived from an EMBL/GenBank/DDBJ whole genome shotgun (WGS) entry which is preliminary data.</text>
</comment>
<gene>
    <name evidence="1" type="ORF">ACFOPQ_03185</name>
</gene>
<evidence type="ECO:0000313" key="2">
    <source>
        <dbReference type="Proteomes" id="UP001595748"/>
    </source>
</evidence>
<keyword evidence="2" id="KW-1185">Reference proteome</keyword>
<accession>A0ABV8A289</accession>
<name>A0ABV8A289_9DEIO</name>
<reference evidence="2" key="1">
    <citation type="journal article" date="2019" name="Int. J. Syst. Evol. Microbiol.">
        <title>The Global Catalogue of Microorganisms (GCM) 10K type strain sequencing project: providing services to taxonomists for standard genome sequencing and annotation.</title>
        <authorList>
            <consortium name="The Broad Institute Genomics Platform"/>
            <consortium name="The Broad Institute Genome Sequencing Center for Infectious Disease"/>
            <person name="Wu L."/>
            <person name="Ma J."/>
        </authorList>
    </citation>
    <scope>NUCLEOTIDE SEQUENCE [LARGE SCALE GENOMIC DNA]</scope>
    <source>
        <strain evidence="2">CCTCC AB 2013263</strain>
    </source>
</reference>
<proteinExistence type="predicted"/>
<evidence type="ECO:0000313" key="1">
    <source>
        <dbReference type="EMBL" id="MFC3859768.1"/>
    </source>
</evidence>
<sequence length="60" mass="7173">MAHFWNQAARHGKRKLVLEITADALNHDEWDGHLHVEVKDAQTWKQLEEEQREAREKEVN</sequence>
<organism evidence="1 2">
    <name type="scientific">Deinococcus antarcticus</name>
    <dbReference type="NCBI Taxonomy" id="1298767"/>
    <lineage>
        <taxon>Bacteria</taxon>
        <taxon>Thermotogati</taxon>
        <taxon>Deinococcota</taxon>
        <taxon>Deinococci</taxon>
        <taxon>Deinococcales</taxon>
        <taxon>Deinococcaceae</taxon>
        <taxon>Deinococcus</taxon>
    </lineage>
</organism>
<protein>
    <submittedName>
        <fullName evidence="1">Uncharacterized protein</fullName>
    </submittedName>
</protein>
<dbReference type="Proteomes" id="UP001595748">
    <property type="component" value="Unassembled WGS sequence"/>
</dbReference>
<dbReference type="EMBL" id="JBHRZF010000028">
    <property type="protein sequence ID" value="MFC3859768.1"/>
    <property type="molecule type" value="Genomic_DNA"/>
</dbReference>
<dbReference type="RefSeq" id="WP_380075929.1">
    <property type="nucleotide sequence ID" value="NZ_JBHRZF010000028.1"/>
</dbReference>